<protein>
    <submittedName>
        <fullName evidence="1">Uncharacterized protein</fullName>
    </submittedName>
</protein>
<dbReference type="EMBL" id="BGPR01114187">
    <property type="protein sequence ID" value="GBN00234.1"/>
    <property type="molecule type" value="Genomic_DNA"/>
</dbReference>
<sequence length="121" mass="13477">MRTERWEASADSSLRHLRLNADVIYMALSSLLGPNTSASHEKKNDATAKVSACLASSLRKHPPSICGEFPFATTKYLHLLLSSSRQKSHSLKVSQKSPFFSFLHTAPAILNHPRDRQTAKF</sequence>
<proteinExistence type="predicted"/>
<comment type="caution">
    <text evidence="1">The sequence shown here is derived from an EMBL/GenBank/DDBJ whole genome shotgun (WGS) entry which is preliminary data.</text>
</comment>
<name>A0A4Y2KC12_ARAVE</name>
<evidence type="ECO:0000313" key="1">
    <source>
        <dbReference type="EMBL" id="GBN00234.1"/>
    </source>
</evidence>
<reference evidence="1 2" key="1">
    <citation type="journal article" date="2019" name="Sci. Rep.">
        <title>Orb-weaving spider Araneus ventricosus genome elucidates the spidroin gene catalogue.</title>
        <authorList>
            <person name="Kono N."/>
            <person name="Nakamura H."/>
            <person name="Ohtoshi R."/>
            <person name="Moran D.A.P."/>
            <person name="Shinohara A."/>
            <person name="Yoshida Y."/>
            <person name="Fujiwara M."/>
            <person name="Mori M."/>
            <person name="Tomita M."/>
            <person name="Arakawa K."/>
        </authorList>
    </citation>
    <scope>NUCLEOTIDE SEQUENCE [LARGE SCALE GENOMIC DNA]</scope>
</reference>
<dbReference type="AlphaFoldDB" id="A0A4Y2KC12"/>
<gene>
    <name evidence="1" type="ORF">AVEN_135824_1</name>
</gene>
<dbReference type="Proteomes" id="UP000499080">
    <property type="component" value="Unassembled WGS sequence"/>
</dbReference>
<evidence type="ECO:0000313" key="2">
    <source>
        <dbReference type="Proteomes" id="UP000499080"/>
    </source>
</evidence>
<accession>A0A4Y2KC12</accession>
<keyword evidence="2" id="KW-1185">Reference proteome</keyword>
<organism evidence="1 2">
    <name type="scientific">Araneus ventricosus</name>
    <name type="common">Orbweaver spider</name>
    <name type="synonym">Epeira ventricosa</name>
    <dbReference type="NCBI Taxonomy" id="182803"/>
    <lineage>
        <taxon>Eukaryota</taxon>
        <taxon>Metazoa</taxon>
        <taxon>Ecdysozoa</taxon>
        <taxon>Arthropoda</taxon>
        <taxon>Chelicerata</taxon>
        <taxon>Arachnida</taxon>
        <taxon>Araneae</taxon>
        <taxon>Araneomorphae</taxon>
        <taxon>Entelegynae</taxon>
        <taxon>Araneoidea</taxon>
        <taxon>Araneidae</taxon>
        <taxon>Araneus</taxon>
    </lineage>
</organism>